<comment type="caution">
    <text evidence="2">The sequence shown here is derived from an EMBL/GenBank/DDBJ whole genome shotgun (WGS) entry which is preliminary data.</text>
</comment>
<name>A0A7X3H3H4_9GAMM</name>
<feature type="domain" description="Cyanophage baseplate Pam3 plug gp18" evidence="1">
    <location>
        <begin position="4"/>
        <end position="102"/>
    </location>
</feature>
<sequence>MATFEIPLTATPQRFQITLSGTEYQLALAWRNAEEAGWTLDLFTVAGVPIIQGIPLVTGCDLLAPYEHLGLGGVLWVQTTADPDAVPTFDNLGNGAKLYWTTK</sequence>
<dbReference type="Pfam" id="PF22479">
    <property type="entry name" value="Pam3_gp18"/>
    <property type="match status" value="1"/>
</dbReference>
<dbReference type="Proteomes" id="UP000461288">
    <property type="component" value="Unassembled WGS sequence"/>
</dbReference>
<reference evidence="2 3" key="1">
    <citation type="submission" date="2019-12" db="EMBL/GenBank/DDBJ databases">
        <title>Draft genome sequence of Pseudomonas otitidis recovered from a chicken carcass.</title>
        <authorList>
            <person name="Vieira T.R."/>
            <person name="Oliviera E.F.C."/>
            <person name="Silva N.M.V."/>
            <person name="Sambrano G.E."/>
            <person name="Cibulski S.P."/>
            <person name="Cardoso M.R.I."/>
        </authorList>
    </citation>
    <scope>NUCLEOTIDE SEQUENCE [LARGE SCALE GENOMIC DNA]</scope>
    <source>
        <strain evidence="2 3">25_K</strain>
    </source>
</reference>
<dbReference type="AlphaFoldDB" id="A0A7X3H3H4"/>
<evidence type="ECO:0000259" key="1">
    <source>
        <dbReference type="Pfam" id="PF22479"/>
    </source>
</evidence>
<organism evidence="2 3">
    <name type="scientific">Metapseudomonas otitidis</name>
    <dbReference type="NCBI Taxonomy" id="319939"/>
    <lineage>
        <taxon>Bacteria</taxon>
        <taxon>Pseudomonadati</taxon>
        <taxon>Pseudomonadota</taxon>
        <taxon>Gammaproteobacteria</taxon>
        <taxon>Pseudomonadales</taxon>
        <taxon>Pseudomonadaceae</taxon>
        <taxon>Metapseudomonas</taxon>
    </lineage>
</organism>
<dbReference type="InterPro" id="IPR054252">
    <property type="entry name" value="Pam3_gp18"/>
</dbReference>
<accession>A0A7X3H3H4</accession>
<gene>
    <name evidence="2" type="ORF">GO594_01740</name>
</gene>
<evidence type="ECO:0000313" key="2">
    <source>
        <dbReference type="EMBL" id="MWK54688.1"/>
    </source>
</evidence>
<protein>
    <recommendedName>
        <fullName evidence="1">Cyanophage baseplate Pam3 plug gp18 domain-containing protein</fullName>
    </recommendedName>
</protein>
<evidence type="ECO:0000313" key="3">
    <source>
        <dbReference type="Proteomes" id="UP000461288"/>
    </source>
</evidence>
<proteinExistence type="predicted"/>
<dbReference type="RefSeq" id="WP_160479577.1">
    <property type="nucleotide sequence ID" value="NZ_WTFN01000003.1"/>
</dbReference>
<dbReference type="EMBL" id="WTFN01000003">
    <property type="protein sequence ID" value="MWK54688.1"/>
    <property type="molecule type" value="Genomic_DNA"/>
</dbReference>